<keyword evidence="9" id="KW-1185">Reference proteome</keyword>
<dbReference type="Pfam" id="PF01135">
    <property type="entry name" value="PCMT"/>
    <property type="match status" value="1"/>
</dbReference>
<protein>
    <recommendedName>
        <fullName evidence="2">Protein-L-isoaspartate O-methyltransferase</fullName>
    </recommendedName>
    <alternativeName>
        <fullName evidence="6">Protein L-isoaspartyl methyltransferase</fullName>
    </alternativeName>
</protein>
<dbReference type="InterPro" id="IPR020598">
    <property type="entry name" value="rRNA_Ade_methylase_Trfase_N"/>
</dbReference>
<evidence type="ECO:0000313" key="8">
    <source>
        <dbReference type="EMBL" id="TCT22928.1"/>
    </source>
</evidence>
<dbReference type="GO" id="GO:0005737">
    <property type="term" value="C:cytoplasm"/>
    <property type="evidence" value="ECO:0007669"/>
    <property type="project" value="TreeGrafter"/>
</dbReference>
<sequence>MESSIDCARFNMVQQQIRPWDMLDDRVLDIMADIPREAFVPDAYRGLAYADIEIPLNATVCMLAPKIVGRLLQALDVRPGDRILEIGTGSGYVTACLSRLGARIISIEIDTDLADEARARFAAFKLEWIEVRDGDGLTGPVQGGPFDAILLTGSMPTDAALPMLQEQLTTGGRLVCVLGEAPAMSAVRVNRLAGDRFHREALFETCVPPLEKAQEPERFVF</sequence>
<evidence type="ECO:0000256" key="3">
    <source>
        <dbReference type="ARBA" id="ARBA00022603"/>
    </source>
</evidence>
<comment type="caution">
    <text evidence="8">The sequence shown here is derived from an EMBL/GenBank/DDBJ whole genome shotgun (WGS) entry which is preliminary data.</text>
</comment>
<dbReference type="OrthoDB" id="9810066at2"/>
<evidence type="ECO:0000256" key="2">
    <source>
        <dbReference type="ARBA" id="ARBA00013346"/>
    </source>
</evidence>
<gene>
    <name evidence="8" type="ORF">EDC35_102259</name>
</gene>
<dbReference type="RefSeq" id="WP_132976052.1">
    <property type="nucleotide sequence ID" value="NZ_SMAO01000002.1"/>
</dbReference>
<dbReference type="SUPFAM" id="SSF53335">
    <property type="entry name" value="S-adenosyl-L-methionine-dependent methyltransferases"/>
    <property type="match status" value="1"/>
</dbReference>
<dbReference type="SMART" id="SM00650">
    <property type="entry name" value="rADc"/>
    <property type="match status" value="1"/>
</dbReference>
<accession>A0A4R3N1J8</accession>
<evidence type="ECO:0000256" key="1">
    <source>
        <dbReference type="ARBA" id="ARBA00005369"/>
    </source>
</evidence>
<feature type="domain" description="Ribosomal RNA adenine methylase transferase N-terminal" evidence="7">
    <location>
        <begin position="67"/>
        <end position="193"/>
    </location>
</feature>
<comment type="similarity">
    <text evidence="1">Belongs to the methyltransferase superfamily. L-isoaspartyl/D-aspartyl protein methyltransferase family.</text>
</comment>
<dbReference type="AlphaFoldDB" id="A0A4R3N1J8"/>
<name>A0A4R3N1J8_9GAMM</name>
<evidence type="ECO:0000256" key="6">
    <source>
        <dbReference type="ARBA" id="ARBA00030757"/>
    </source>
</evidence>
<keyword evidence="4 8" id="KW-0808">Transferase</keyword>
<dbReference type="InterPro" id="IPR020596">
    <property type="entry name" value="rRNA_Ade_Mease_Trfase_CS"/>
</dbReference>
<dbReference type="PANTHER" id="PTHR11579">
    <property type="entry name" value="PROTEIN-L-ISOASPARTATE O-METHYLTRANSFERASE"/>
    <property type="match status" value="1"/>
</dbReference>
<evidence type="ECO:0000256" key="5">
    <source>
        <dbReference type="ARBA" id="ARBA00022691"/>
    </source>
</evidence>
<evidence type="ECO:0000256" key="4">
    <source>
        <dbReference type="ARBA" id="ARBA00022679"/>
    </source>
</evidence>
<dbReference type="InterPro" id="IPR029063">
    <property type="entry name" value="SAM-dependent_MTases_sf"/>
</dbReference>
<evidence type="ECO:0000259" key="7">
    <source>
        <dbReference type="SMART" id="SM00650"/>
    </source>
</evidence>
<dbReference type="PANTHER" id="PTHR11579:SF18">
    <property type="entry name" value="PROTEIN-L-ISOASPARTATE O-METHYLTRANSFERASE"/>
    <property type="match status" value="1"/>
</dbReference>
<dbReference type="EMBL" id="SMAO01000002">
    <property type="protein sequence ID" value="TCT22928.1"/>
    <property type="molecule type" value="Genomic_DNA"/>
</dbReference>
<dbReference type="PROSITE" id="PS01131">
    <property type="entry name" value="RRNA_A_DIMETH"/>
    <property type="match status" value="1"/>
</dbReference>
<dbReference type="Proteomes" id="UP000295717">
    <property type="component" value="Unassembled WGS sequence"/>
</dbReference>
<dbReference type="CDD" id="cd02440">
    <property type="entry name" value="AdoMet_MTases"/>
    <property type="match status" value="1"/>
</dbReference>
<keyword evidence="5" id="KW-0949">S-adenosyl-L-methionine</keyword>
<dbReference type="GO" id="GO:0004719">
    <property type="term" value="F:protein-L-isoaspartate (D-aspartate) O-methyltransferase activity"/>
    <property type="evidence" value="ECO:0007669"/>
    <property type="project" value="InterPro"/>
</dbReference>
<proteinExistence type="inferred from homology"/>
<evidence type="ECO:0000313" key="9">
    <source>
        <dbReference type="Proteomes" id="UP000295717"/>
    </source>
</evidence>
<dbReference type="Gene3D" id="3.40.50.150">
    <property type="entry name" value="Vaccinia Virus protein VP39"/>
    <property type="match status" value="1"/>
</dbReference>
<dbReference type="GO" id="GO:0000179">
    <property type="term" value="F:rRNA (adenine-N6,N6-)-dimethyltransferase activity"/>
    <property type="evidence" value="ECO:0007669"/>
    <property type="project" value="InterPro"/>
</dbReference>
<reference evidence="8 9" key="1">
    <citation type="submission" date="2019-03" db="EMBL/GenBank/DDBJ databases">
        <title>Genomic Encyclopedia of Type Strains, Phase IV (KMG-IV): sequencing the most valuable type-strain genomes for metagenomic binning, comparative biology and taxonomic classification.</title>
        <authorList>
            <person name="Goeker M."/>
        </authorList>
    </citation>
    <scope>NUCLEOTIDE SEQUENCE [LARGE SCALE GENOMIC DNA]</scope>
    <source>
        <strain evidence="8 9">DSM 13587</strain>
    </source>
</reference>
<organism evidence="8 9">
    <name type="scientific">Thiobaca trueperi</name>
    <dbReference type="NCBI Taxonomy" id="127458"/>
    <lineage>
        <taxon>Bacteria</taxon>
        <taxon>Pseudomonadati</taxon>
        <taxon>Pseudomonadota</taxon>
        <taxon>Gammaproteobacteria</taxon>
        <taxon>Chromatiales</taxon>
        <taxon>Chromatiaceae</taxon>
        <taxon>Thiobaca</taxon>
    </lineage>
</organism>
<dbReference type="InterPro" id="IPR000682">
    <property type="entry name" value="PCMT"/>
</dbReference>
<keyword evidence="3 8" id="KW-0489">Methyltransferase</keyword>